<organism evidence="2 3">
    <name type="scientific">Phytophthora megakarya</name>
    <dbReference type="NCBI Taxonomy" id="4795"/>
    <lineage>
        <taxon>Eukaryota</taxon>
        <taxon>Sar</taxon>
        <taxon>Stramenopiles</taxon>
        <taxon>Oomycota</taxon>
        <taxon>Peronosporomycetes</taxon>
        <taxon>Peronosporales</taxon>
        <taxon>Peronosporaceae</taxon>
        <taxon>Phytophthora</taxon>
    </lineage>
</organism>
<dbReference type="PANTHER" id="PTHR33064">
    <property type="entry name" value="POL PROTEIN"/>
    <property type="match status" value="1"/>
</dbReference>
<dbReference type="Proteomes" id="UP000198211">
    <property type="component" value="Unassembled WGS sequence"/>
</dbReference>
<feature type="chain" id="PRO_5011990996" evidence="1">
    <location>
        <begin position="22"/>
        <end position="108"/>
    </location>
</feature>
<protein>
    <submittedName>
        <fullName evidence="2">Reverse transcriptase</fullName>
    </submittedName>
</protein>
<evidence type="ECO:0000313" key="2">
    <source>
        <dbReference type="EMBL" id="OWY98887.1"/>
    </source>
</evidence>
<accession>A0A225V1Q3</accession>
<gene>
    <name evidence="2" type="ORF">PHMEG_00030223</name>
</gene>
<evidence type="ECO:0000256" key="1">
    <source>
        <dbReference type="SAM" id="SignalP"/>
    </source>
</evidence>
<dbReference type="OrthoDB" id="120919at2759"/>
<dbReference type="GO" id="GO:0003964">
    <property type="term" value="F:RNA-directed DNA polymerase activity"/>
    <property type="evidence" value="ECO:0007669"/>
    <property type="project" value="UniProtKB-KW"/>
</dbReference>
<dbReference type="InterPro" id="IPR051320">
    <property type="entry name" value="Viral_Replic_Matur_Polypro"/>
</dbReference>
<dbReference type="InterPro" id="IPR043128">
    <property type="entry name" value="Rev_trsase/Diguanyl_cyclase"/>
</dbReference>
<evidence type="ECO:0000313" key="3">
    <source>
        <dbReference type="Proteomes" id="UP000198211"/>
    </source>
</evidence>
<dbReference type="PANTHER" id="PTHR33064:SF37">
    <property type="entry name" value="RIBONUCLEASE H"/>
    <property type="match status" value="1"/>
</dbReference>
<dbReference type="InterPro" id="IPR043502">
    <property type="entry name" value="DNA/RNA_pol_sf"/>
</dbReference>
<dbReference type="AlphaFoldDB" id="A0A225V1Q3"/>
<proteinExistence type="predicted"/>
<keyword evidence="3" id="KW-1185">Reference proteome</keyword>
<keyword evidence="2" id="KW-0808">Transferase</keyword>
<reference evidence="3" key="1">
    <citation type="submission" date="2017-03" db="EMBL/GenBank/DDBJ databases">
        <title>Phytopthora megakarya and P. palmivora, two closely related causual agents of cacao black pod achieved similar genome size and gene model numbers by different mechanisms.</title>
        <authorList>
            <person name="Ali S."/>
            <person name="Shao J."/>
            <person name="Larry D.J."/>
            <person name="Kronmiller B."/>
            <person name="Shen D."/>
            <person name="Strem M.D."/>
            <person name="Melnick R.L."/>
            <person name="Guiltinan M.J."/>
            <person name="Tyler B.M."/>
            <person name="Meinhardt L.W."/>
            <person name="Bailey B.A."/>
        </authorList>
    </citation>
    <scope>NUCLEOTIDE SEQUENCE [LARGE SCALE GENOMIC DNA]</scope>
    <source>
        <strain evidence="3">zdho120</strain>
    </source>
</reference>
<dbReference type="SUPFAM" id="SSF56672">
    <property type="entry name" value="DNA/RNA polymerases"/>
    <property type="match status" value="1"/>
</dbReference>
<name>A0A225V1Q3_9STRA</name>
<dbReference type="EMBL" id="NBNE01008980">
    <property type="protein sequence ID" value="OWY98887.1"/>
    <property type="molecule type" value="Genomic_DNA"/>
</dbReference>
<keyword evidence="2" id="KW-0548">Nucleotidyltransferase</keyword>
<keyword evidence="2" id="KW-0695">RNA-directed DNA polymerase</keyword>
<dbReference type="STRING" id="4795.A0A225V1Q3"/>
<sequence length="108" mass="12352">MSNFAATMWFMTLNMASGFWAVPMTARAQLISAFICPLGHFHSYIDDIIYGAPSWDDLCKTLNALLYRLRYWNISKCKYLGHDISSDGIRTSPKRAEKVLNLPFPKTQ</sequence>
<comment type="caution">
    <text evidence="2">The sequence shown here is derived from an EMBL/GenBank/DDBJ whole genome shotgun (WGS) entry which is preliminary data.</text>
</comment>
<dbReference type="Gene3D" id="3.30.70.270">
    <property type="match status" value="1"/>
</dbReference>
<feature type="signal peptide" evidence="1">
    <location>
        <begin position="1"/>
        <end position="21"/>
    </location>
</feature>
<keyword evidence="1" id="KW-0732">Signal</keyword>